<feature type="compositionally biased region" description="Low complexity" evidence="2">
    <location>
        <begin position="1"/>
        <end position="22"/>
    </location>
</feature>
<sequence>MSSNWGSSSRDSSGSSSRSDVDNSFDADELLQIGSRCMELRREKEMLRESQSQSVELVRRLELNANSLSESRLEDKRRIQMLEKELLNCYQEIDYLRDQVNFRSQEMNDLSEHVLDLEVRVTKSGKLEEEVNYLREELCSSKSEQLLLLQELESTETELQFSLFSVEKLEESVSSLTLESQCEIESIKLDIVALEQALFDAQKFQGESIQENDKLREIVKELRLKSREAEENAECLEKQNKELMERCVASERNIKDLRQSFRGRLESESEAPVNADCFHDIIKKLEVFQDGKLRDKMEDMARQILQYKDLVKQLKDELKEEKLKAKEEAEDLTQEMAELRYEMTCLLEEECKRRACIEQASLQRIANLEAQIKREKNKSSTCLVPLPAV</sequence>
<dbReference type="EMBL" id="LUHQ01000005">
    <property type="protein sequence ID" value="OAO90209.1"/>
    <property type="molecule type" value="Genomic_DNA"/>
</dbReference>
<comment type="caution">
    <text evidence="3">The sequence shown here is derived from an EMBL/GenBank/DDBJ whole genome shotgun (WGS) entry which is preliminary data.</text>
</comment>
<evidence type="ECO:0000313" key="4">
    <source>
        <dbReference type="Proteomes" id="UP000078284"/>
    </source>
</evidence>
<dbReference type="PANTHER" id="PTHR36390:SF1">
    <property type="entry name" value="MYOSIN HEAVY CHAIN-LIKE PROTEIN"/>
    <property type="match status" value="1"/>
</dbReference>
<dbReference type="AlphaFoldDB" id="A0A178U9C2"/>
<dbReference type="ExpressionAtlas" id="A0A178U9C2">
    <property type="expression patterns" value="baseline and differential"/>
</dbReference>
<feature type="coiled-coil region" evidence="1">
    <location>
        <begin position="212"/>
        <end position="260"/>
    </location>
</feature>
<feature type="region of interest" description="Disordered" evidence="2">
    <location>
        <begin position="1"/>
        <end position="23"/>
    </location>
</feature>
<reference evidence="4" key="1">
    <citation type="journal article" date="2016" name="Proc. Natl. Acad. Sci. U.S.A.">
        <title>Chromosome-level assembly of Arabidopsis thaliana Ler reveals the extent of translocation and inversion polymorphisms.</title>
        <authorList>
            <person name="Zapata L."/>
            <person name="Ding J."/>
            <person name="Willing E.M."/>
            <person name="Hartwig B."/>
            <person name="Bezdan D."/>
            <person name="Jiao W.B."/>
            <person name="Patel V."/>
            <person name="Velikkakam James G."/>
            <person name="Koornneef M."/>
            <person name="Ossowski S."/>
            <person name="Schneeberger K."/>
        </authorList>
    </citation>
    <scope>NUCLEOTIDE SEQUENCE [LARGE SCALE GENOMIC DNA]</scope>
    <source>
        <strain evidence="4">cv. Landsberg erecta</strain>
    </source>
</reference>
<name>A0A178U9C2_ARATH</name>
<evidence type="ECO:0008006" key="5">
    <source>
        <dbReference type="Google" id="ProtNLM"/>
    </source>
</evidence>
<accession>A0A178U9C2</accession>
<organism evidence="3 4">
    <name type="scientific">Arabidopsis thaliana</name>
    <name type="common">Mouse-ear cress</name>
    <dbReference type="NCBI Taxonomy" id="3702"/>
    <lineage>
        <taxon>Eukaryota</taxon>
        <taxon>Viridiplantae</taxon>
        <taxon>Streptophyta</taxon>
        <taxon>Embryophyta</taxon>
        <taxon>Tracheophyta</taxon>
        <taxon>Spermatophyta</taxon>
        <taxon>Magnoliopsida</taxon>
        <taxon>eudicotyledons</taxon>
        <taxon>Gunneridae</taxon>
        <taxon>Pentapetalae</taxon>
        <taxon>rosids</taxon>
        <taxon>malvids</taxon>
        <taxon>Brassicales</taxon>
        <taxon>Brassicaceae</taxon>
        <taxon>Camelineae</taxon>
        <taxon>Arabidopsis</taxon>
    </lineage>
</organism>
<evidence type="ECO:0000256" key="1">
    <source>
        <dbReference type="SAM" id="Coils"/>
    </source>
</evidence>
<feature type="coiled-coil region" evidence="1">
    <location>
        <begin position="297"/>
        <end position="378"/>
    </location>
</feature>
<evidence type="ECO:0000313" key="3">
    <source>
        <dbReference type="EMBL" id="OAO90209.1"/>
    </source>
</evidence>
<gene>
    <name evidence="3" type="ordered locus">AXX17_At5g60660</name>
</gene>
<dbReference type="Proteomes" id="UP000078284">
    <property type="component" value="Chromosome 5"/>
</dbReference>
<evidence type="ECO:0000256" key="2">
    <source>
        <dbReference type="SAM" id="MobiDB-lite"/>
    </source>
</evidence>
<proteinExistence type="predicted"/>
<dbReference type="PANTHER" id="PTHR36390">
    <property type="entry name" value="MYOSIN HEAVY CHAIN-LIKE PROTEIN"/>
    <property type="match status" value="1"/>
</dbReference>
<keyword evidence="1" id="KW-0175">Coiled coil</keyword>
<protein>
    <recommendedName>
        <fullName evidence="5">Myosin heavy chain-like protein</fullName>
    </recommendedName>
</protein>